<dbReference type="Proteomes" id="UP001370590">
    <property type="component" value="Unassembled WGS sequence"/>
</dbReference>
<reference evidence="2 3" key="1">
    <citation type="submission" date="2023-10" db="EMBL/GenBank/DDBJ databases">
        <title>Nicoliella lavandulae sp. nov. isolated from Lavandula angustifolia flowers.</title>
        <authorList>
            <person name="Alcantara C."/>
            <person name="Zuniga M."/>
            <person name="Landete J.M."/>
            <person name="Monedero V."/>
        </authorList>
    </citation>
    <scope>NUCLEOTIDE SEQUENCE [LARGE SCALE GENOMIC DNA]</scope>
    <source>
        <strain evidence="2 3">Es01</strain>
    </source>
</reference>
<dbReference type="SUPFAM" id="SSF102405">
    <property type="entry name" value="MCP/YpsA-like"/>
    <property type="match status" value="1"/>
</dbReference>
<dbReference type="Pfam" id="PF06908">
    <property type="entry name" value="YpsA"/>
    <property type="match status" value="1"/>
</dbReference>
<dbReference type="PANTHER" id="PTHR38440">
    <property type="entry name" value="UPF0398 PROTEIN YPSA"/>
    <property type="match status" value="1"/>
</dbReference>
<protein>
    <recommendedName>
        <fullName evidence="1">UPF0398 protein R4146_05505</fullName>
    </recommendedName>
</protein>
<proteinExistence type="inferred from homology"/>
<evidence type="ECO:0000313" key="3">
    <source>
        <dbReference type="Proteomes" id="UP001370590"/>
    </source>
</evidence>
<dbReference type="PANTHER" id="PTHR38440:SF1">
    <property type="entry name" value="UPF0398 PROTEIN SPR0331"/>
    <property type="match status" value="1"/>
</dbReference>
<dbReference type="EMBL" id="JAWMWH010000001">
    <property type="protein sequence ID" value="MEJ6400614.1"/>
    <property type="molecule type" value="Genomic_DNA"/>
</dbReference>
<dbReference type="InterPro" id="IPR010697">
    <property type="entry name" value="YspA"/>
</dbReference>
<evidence type="ECO:0000256" key="1">
    <source>
        <dbReference type="HAMAP-Rule" id="MF_01575"/>
    </source>
</evidence>
<comment type="caution">
    <text evidence="2">The sequence shown here is derived from an EMBL/GenBank/DDBJ whole genome shotgun (WGS) entry which is preliminary data.</text>
</comment>
<dbReference type="RefSeq" id="WP_339960420.1">
    <property type="nucleotide sequence ID" value="NZ_JAWMWH010000001.1"/>
</dbReference>
<organism evidence="2 3">
    <name type="scientific">Nicoliella lavandulae</name>
    <dbReference type="NCBI Taxonomy" id="3082954"/>
    <lineage>
        <taxon>Bacteria</taxon>
        <taxon>Bacillati</taxon>
        <taxon>Bacillota</taxon>
        <taxon>Bacilli</taxon>
        <taxon>Lactobacillales</taxon>
        <taxon>Lactobacillaceae</taxon>
        <taxon>Nicoliella</taxon>
    </lineage>
</organism>
<dbReference type="NCBIfam" id="NF010181">
    <property type="entry name" value="PRK13660.1"/>
    <property type="match status" value="1"/>
</dbReference>
<comment type="similarity">
    <text evidence="1">Belongs to the UPF0398 family.</text>
</comment>
<keyword evidence="3" id="KW-1185">Reference proteome</keyword>
<name>A0ABU8SLI5_9LACO</name>
<sequence length="188" mass="22144">MKRLWITGYRSYELGIFNPNDPKLIIIKMVLRAQLIQAIESGYEWFITGAQMGIEQWAVEVANELKKEYPNEFQIAVMLPFSEFGNQWNENNQAKLGQVKVMADFTANVSNQPYQSPQQLRNYQEFMLKHTDGALMIYDEEKQGKSQYDYQLINQFMAHHEYDLKTVDFDDLQEAADEYQENQNNSFQ</sequence>
<accession>A0ABU8SLI5</accession>
<dbReference type="Gene3D" id="3.40.50.450">
    <property type="match status" value="1"/>
</dbReference>
<dbReference type="HAMAP" id="MF_01575">
    <property type="entry name" value="UPF0398"/>
    <property type="match status" value="1"/>
</dbReference>
<evidence type="ECO:0000313" key="2">
    <source>
        <dbReference type="EMBL" id="MEJ6400614.1"/>
    </source>
</evidence>
<dbReference type="PIRSF" id="PIRSF021290">
    <property type="entry name" value="DUF1273"/>
    <property type="match status" value="1"/>
</dbReference>
<gene>
    <name evidence="2" type="ORF">R4146_05505</name>
</gene>